<dbReference type="GO" id="GO:0009245">
    <property type="term" value="P:lipid A biosynthetic process"/>
    <property type="evidence" value="ECO:0007669"/>
    <property type="project" value="InterPro"/>
</dbReference>
<comment type="similarity">
    <text evidence="9">Belongs to the LpxL/LpxM/LpxP family.</text>
</comment>
<evidence type="ECO:0000256" key="4">
    <source>
        <dbReference type="ARBA" id="ARBA00022692"/>
    </source>
</evidence>
<protein>
    <recommendedName>
        <fullName evidence="9">Lipid A biosynthesis acyltransferase</fullName>
        <ecNumber evidence="9">2.3.1.241</ecNumber>
    </recommendedName>
    <alternativeName>
        <fullName evidence="9">Kdo(2)-lipid IV(A) acyltransferase</fullName>
    </alternativeName>
</protein>
<organism evidence="10 11">
    <name type="scientific">Marinobacterium aestuarii</name>
    <dbReference type="NCBI Taxonomy" id="1821621"/>
    <lineage>
        <taxon>Bacteria</taxon>
        <taxon>Pseudomonadati</taxon>
        <taxon>Pseudomonadota</taxon>
        <taxon>Gammaproteobacteria</taxon>
        <taxon>Oceanospirillales</taxon>
        <taxon>Oceanospirillaceae</taxon>
        <taxon>Marinobacterium</taxon>
    </lineage>
</organism>
<keyword evidence="11" id="KW-1185">Reference proteome</keyword>
<comment type="subcellular location">
    <subcellularLocation>
        <location evidence="9">Cell inner membrane</location>
        <topology evidence="9">Single-pass membrane protein</topology>
    </subcellularLocation>
</comment>
<dbReference type="Pfam" id="PF03279">
    <property type="entry name" value="Lip_A_acyltrans"/>
    <property type="match status" value="1"/>
</dbReference>
<dbReference type="HAMAP" id="MF_01942">
    <property type="entry name" value="Lipid_A_LpxL_LpxP"/>
    <property type="match status" value="1"/>
</dbReference>
<keyword evidence="7 9" id="KW-0472">Membrane</keyword>
<dbReference type="PIRSF" id="PIRSF026649">
    <property type="entry name" value="MsbB"/>
    <property type="match status" value="1"/>
</dbReference>
<evidence type="ECO:0000256" key="6">
    <source>
        <dbReference type="ARBA" id="ARBA00022989"/>
    </source>
</evidence>
<dbReference type="PANTHER" id="PTHR30606">
    <property type="entry name" value="LIPID A BIOSYNTHESIS LAUROYL ACYLTRANSFERASE"/>
    <property type="match status" value="1"/>
</dbReference>
<dbReference type="UniPathway" id="UPA00360">
    <property type="reaction ID" value="UER00485"/>
</dbReference>
<comment type="pathway">
    <text evidence="9">Glycolipid biosynthesis; KDO(2)-lipid A biosynthesis; KDO(2)-lipid A from CMP-3-deoxy-D-manno-octulosonate and lipid IV(A): step 3/4.</text>
</comment>
<evidence type="ECO:0000256" key="2">
    <source>
        <dbReference type="ARBA" id="ARBA00022519"/>
    </source>
</evidence>
<evidence type="ECO:0000256" key="7">
    <source>
        <dbReference type="ARBA" id="ARBA00023136"/>
    </source>
</evidence>
<feature type="short sequence motif" description="HXXXXD motif" evidence="9">
    <location>
        <begin position="132"/>
        <end position="137"/>
    </location>
</feature>
<evidence type="ECO:0000256" key="5">
    <source>
        <dbReference type="ARBA" id="ARBA00022985"/>
    </source>
</evidence>
<dbReference type="PANTHER" id="PTHR30606:SF9">
    <property type="entry name" value="LIPID A BIOSYNTHESIS LAUROYLTRANSFERASE"/>
    <property type="match status" value="1"/>
</dbReference>
<dbReference type="Proteomes" id="UP000078070">
    <property type="component" value="Chromosome"/>
</dbReference>
<keyword evidence="3 9" id="KW-0808">Transferase</keyword>
<evidence type="ECO:0000256" key="9">
    <source>
        <dbReference type="HAMAP-Rule" id="MF_01942"/>
    </source>
</evidence>
<evidence type="ECO:0000313" key="11">
    <source>
        <dbReference type="Proteomes" id="UP000078070"/>
    </source>
</evidence>
<keyword evidence="6 9" id="KW-1133">Transmembrane helix</keyword>
<evidence type="ECO:0000256" key="3">
    <source>
        <dbReference type="ARBA" id="ARBA00022679"/>
    </source>
</evidence>
<reference evidence="11" key="1">
    <citation type="submission" date="2016-05" db="EMBL/GenBank/DDBJ databases">
        <authorList>
            <person name="Baek K."/>
            <person name="Yang S.-J."/>
        </authorList>
    </citation>
    <scope>NUCLEOTIDE SEQUENCE [LARGE SCALE GENOMIC DNA]</scope>
    <source>
        <strain evidence="11">ST58-10</strain>
    </source>
</reference>
<comment type="pathway">
    <text evidence="9">Bacterial outer membrane biogenesis; lipopolysaccharide biosynthesis.</text>
</comment>
<keyword evidence="8 9" id="KW-0012">Acyltransferase</keyword>
<dbReference type="UniPathway" id="UPA00030"/>
<dbReference type="NCBIfam" id="TIGR02207">
    <property type="entry name" value="lipid_A_htrB"/>
    <property type="match status" value="1"/>
</dbReference>
<evidence type="ECO:0000313" key="10">
    <source>
        <dbReference type="EMBL" id="ANG61231.1"/>
    </source>
</evidence>
<dbReference type="InterPro" id="IPR004960">
    <property type="entry name" value="LipA_acyltrans"/>
</dbReference>
<dbReference type="GO" id="GO:0005886">
    <property type="term" value="C:plasma membrane"/>
    <property type="evidence" value="ECO:0007669"/>
    <property type="project" value="UniProtKB-SubCell"/>
</dbReference>
<gene>
    <name evidence="9" type="primary">lpxL</name>
    <name evidence="10" type="ORF">A8C75_01320</name>
</gene>
<dbReference type="STRING" id="1821621.A8C75_01320"/>
<evidence type="ECO:0000256" key="8">
    <source>
        <dbReference type="ARBA" id="ARBA00023315"/>
    </source>
</evidence>
<dbReference type="OrthoDB" id="9803456at2"/>
<keyword evidence="1 9" id="KW-1003">Cell membrane</keyword>
<proteinExistence type="inferred from homology"/>
<accession>A0A1A9EUB1</accession>
<dbReference type="EC" id="2.3.1.241" evidence="9"/>
<keyword evidence="2 9" id="KW-0997">Cell inner membrane</keyword>
<name>A0A1A9EUB1_9GAMM</name>
<dbReference type="RefSeq" id="WP_067377005.1">
    <property type="nucleotide sequence ID" value="NZ_CP015839.1"/>
</dbReference>
<evidence type="ECO:0000256" key="1">
    <source>
        <dbReference type="ARBA" id="ARBA00022475"/>
    </source>
</evidence>
<dbReference type="GO" id="GO:0009103">
    <property type="term" value="P:lipopolysaccharide biosynthetic process"/>
    <property type="evidence" value="ECO:0007669"/>
    <property type="project" value="UniProtKB-UniRule"/>
</dbReference>
<sequence>MARKDSPQPPFWHPRFWLTWLGMGLLWLLNRLPYAGQLALGRTFGKILYRVARGRRHVVEVNVRLCFPELSAAEQRRLTREIFLNNGIGVFETAMAWWSPKQWFRDRIIFKGHEHLDAALARGNGVILLGAHFSTLDLGGLLFAEHYPVDAMYRRHNNPLMEKIITRGRGRYFGQAIERSDIRSVIRALRKNHIIWYAPDQDFGIKQSVYAPFFGVPAATITATTRLVKLNDSPILMLAQHRLPDGRYELEVLPVIEPFPSGNEEADAARINTELERAIRKDPAQYMWVHKRFKTHPKGKNFLYRPGAEAVDVQPNDSP</sequence>
<reference evidence="10 11" key="2">
    <citation type="journal article" date="2018" name="Int. J. Syst. Evol. Microbiol.">
        <title>Marinobacterium aestuarii sp. nov., a benzene-degrading marine bacterium isolated from estuary sediment.</title>
        <authorList>
            <person name="Bae S.S."/>
            <person name="Jung J."/>
            <person name="Chung D."/>
            <person name="Baek K."/>
        </authorList>
    </citation>
    <scope>NUCLEOTIDE SEQUENCE [LARGE SCALE GENOMIC DNA]</scope>
    <source>
        <strain evidence="10 11">ST58-10</strain>
    </source>
</reference>
<comment type="catalytic activity">
    <reaction evidence="9">
        <text>an alpha-Kdo-(2-&gt;4)-alpha-Kdo-(2-&gt;6)-lipid IVA + a fatty acyl-[ACP] = an alpha-Kdo-(2-&gt;4)-alpha-Kdo-(2-&gt;6)-(acyl)-lipid IVA + holo-[ACP]</text>
        <dbReference type="Rhea" id="RHEA:69396"/>
        <dbReference type="Rhea" id="RHEA-COMP:9685"/>
        <dbReference type="Rhea" id="RHEA-COMP:14125"/>
        <dbReference type="ChEBI" id="CHEBI:64479"/>
        <dbReference type="ChEBI" id="CHEBI:138651"/>
        <dbReference type="ChEBI" id="CHEBI:176429"/>
        <dbReference type="ChEBI" id="CHEBI:176430"/>
        <dbReference type="EC" id="2.3.1.241"/>
    </reaction>
</comment>
<dbReference type="EMBL" id="CP015839">
    <property type="protein sequence ID" value="ANG61231.1"/>
    <property type="molecule type" value="Genomic_DNA"/>
</dbReference>
<dbReference type="CDD" id="cd07984">
    <property type="entry name" value="LPLAT_LABLAT-like"/>
    <property type="match status" value="1"/>
</dbReference>
<comment type="function">
    <text evidence="9">Catalyzes the transfer of an acyl chain from an acyl-[acyl-carrier-protein] (ACP) to a Kdo(2)-lipid IV(A) to form a Kdo(2)-(acyl)-lipid IV(A).</text>
</comment>
<keyword evidence="4 9" id="KW-0812">Transmembrane</keyword>
<keyword evidence="5 9" id="KW-0448">Lipopolysaccharide biosynthesis</keyword>
<dbReference type="GO" id="GO:0036104">
    <property type="term" value="P:Kdo2-lipid A biosynthetic process"/>
    <property type="evidence" value="ECO:0007669"/>
    <property type="project" value="UniProtKB-UniRule"/>
</dbReference>
<dbReference type="KEGG" id="mars:A8C75_01320"/>
<dbReference type="GO" id="GO:0008913">
    <property type="term" value="F:Kdo2-lipid IVA acyltransferase activity"/>
    <property type="evidence" value="ECO:0007669"/>
    <property type="project" value="UniProtKB-EC"/>
</dbReference>
<dbReference type="AlphaFoldDB" id="A0A1A9EUB1"/>
<dbReference type="InterPro" id="IPR011920">
    <property type="entry name" value="Lipid_A_LpxL_LpxP"/>
</dbReference>